<evidence type="ECO:0008006" key="3">
    <source>
        <dbReference type="Google" id="ProtNLM"/>
    </source>
</evidence>
<proteinExistence type="predicted"/>
<dbReference type="Proteomes" id="UP000834106">
    <property type="component" value="Chromosome 21"/>
</dbReference>
<sequence length="176" mass="19096">MAENSASSPATPIPAVTALTGNNVSLQYASLVSINAATLIPIKLSRGGNYASWRSQFSNLLFGYDLMGYVEGTYPCPAETMVKTGETTESVNPDRKIWLCQDRLVLQAIQASLAGNIALLISSCQTSADAWSKLETTFANKSHIRMLTLLSTLMKVVTMALTQYCRVPLLLRMPTT</sequence>
<organism evidence="1 2">
    <name type="scientific">Fraxinus pennsylvanica</name>
    <dbReference type="NCBI Taxonomy" id="56036"/>
    <lineage>
        <taxon>Eukaryota</taxon>
        <taxon>Viridiplantae</taxon>
        <taxon>Streptophyta</taxon>
        <taxon>Embryophyta</taxon>
        <taxon>Tracheophyta</taxon>
        <taxon>Spermatophyta</taxon>
        <taxon>Magnoliopsida</taxon>
        <taxon>eudicotyledons</taxon>
        <taxon>Gunneridae</taxon>
        <taxon>Pentapetalae</taxon>
        <taxon>asterids</taxon>
        <taxon>lamiids</taxon>
        <taxon>Lamiales</taxon>
        <taxon>Oleaceae</taxon>
        <taxon>Oleeae</taxon>
        <taxon>Fraxinus</taxon>
    </lineage>
</organism>
<dbReference type="PANTHER" id="PTHR47481">
    <property type="match status" value="1"/>
</dbReference>
<accession>A0AAD2EAQ9</accession>
<dbReference type="EMBL" id="OU503056">
    <property type="protein sequence ID" value="CAI9785097.1"/>
    <property type="molecule type" value="Genomic_DNA"/>
</dbReference>
<evidence type="ECO:0000313" key="1">
    <source>
        <dbReference type="EMBL" id="CAI9785097.1"/>
    </source>
</evidence>
<protein>
    <recommendedName>
        <fullName evidence="3">Retrotransposon Copia-like N-terminal domain-containing protein</fullName>
    </recommendedName>
</protein>
<name>A0AAD2EAQ9_9LAMI</name>
<evidence type="ECO:0000313" key="2">
    <source>
        <dbReference type="Proteomes" id="UP000834106"/>
    </source>
</evidence>
<dbReference type="PANTHER" id="PTHR47481:SF9">
    <property type="entry name" value="RETROTRANSPOSON GAG DOMAIN-CONTAINING PROTEIN"/>
    <property type="match status" value="1"/>
</dbReference>
<keyword evidence="2" id="KW-1185">Reference proteome</keyword>
<reference evidence="1" key="1">
    <citation type="submission" date="2023-05" db="EMBL/GenBank/DDBJ databases">
        <authorList>
            <person name="Huff M."/>
        </authorList>
    </citation>
    <scope>NUCLEOTIDE SEQUENCE</scope>
</reference>
<dbReference type="AlphaFoldDB" id="A0AAD2EAQ9"/>
<gene>
    <name evidence="1" type="ORF">FPE_LOCUS32527</name>
</gene>
<dbReference type="Pfam" id="PF14223">
    <property type="entry name" value="Retrotran_gag_2"/>
    <property type="match status" value="1"/>
</dbReference>